<proteinExistence type="predicted"/>
<reference evidence="3 4" key="1">
    <citation type="submission" date="2020-04" db="EMBL/GenBank/DDBJ databases">
        <title>Perkinsus olseni comparative genomics.</title>
        <authorList>
            <person name="Bogema D.R."/>
        </authorList>
    </citation>
    <scope>NUCLEOTIDE SEQUENCE [LARGE SCALE GENOMIC DNA]</scope>
    <source>
        <strain evidence="3">00978-12</strain>
    </source>
</reference>
<feature type="signal peptide" evidence="1">
    <location>
        <begin position="1"/>
        <end position="16"/>
    </location>
</feature>
<organism evidence="3 4">
    <name type="scientific">Perkinsus olseni</name>
    <name type="common">Perkinsus atlanticus</name>
    <dbReference type="NCBI Taxonomy" id="32597"/>
    <lineage>
        <taxon>Eukaryota</taxon>
        <taxon>Sar</taxon>
        <taxon>Alveolata</taxon>
        <taxon>Perkinsozoa</taxon>
        <taxon>Perkinsea</taxon>
        <taxon>Perkinsida</taxon>
        <taxon>Perkinsidae</taxon>
        <taxon>Perkinsus</taxon>
    </lineage>
</organism>
<gene>
    <name evidence="3" type="ORF">FOZ60_016824</name>
</gene>
<evidence type="ECO:0000313" key="3">
    <source>
        <dbReference type="EMBL" id="KAF4690851.1"/>
    </source>
</evidence>
<dbReference type="InterPro" id="IPR013201">
    <property type="entry name" value="Prot_inhib_I29"/>
</dbReference>
<dbReference type="OrthoDB" id="5855924at2759"/>
<dbReference type="EMBL" id="JABANP010000091">
    <property type="protein sequence ID" value="KAF4690851.1"/>
    <property type="molecule type" value="Genomic_DNA"/>
</dbReference>
<comment type="caution">
    <text evidence="3">The sequence shown here is derived from an EMBL/GenBank/DDBJ whole genome shotgun (WGS) entry which is preliminary data.</text>
</comment>
<name>A0A7J6P667_PEROL</name>
<evidence type="ECO:0000313" key="4">
    <source>
        <dbReference type="Proteomes" id="UP000541610"/>
    </source>
</evidence>
<dbReference type="Proteomes" id="UP000541610">
    <property type="component" value="Unassembled WGS sequence"/>
</dbReference>
<protein>
    <recommendedName>
        <fullName evidence="2">Cathepsin propeptide inhibitor domain-containing protein</fullName>
    </recommendedName>
</protein>
<evidence type="ECO:0000256" key="1">
    <source>
        <dbReference type="SAM" id="SignalP"/>
    </source>
</evidence>
<keyword evidence="1" id="KW-0732">Signal</keyword>
<dbReference type="Pfam" id="PF08246">
    <property type="entry name" value="Inhibitor_I29"/>
    <property type="match status" value="1"/>
</dbReference>
<accession>A0A7J6P667</accession>
<evidence type="ECO:0000259" key="2">
    <source>
        <dbReference type="Pfam" id="PF08246"/>
    </source>
</evidence>
<dbReference type="Gene3D" id="1.10.287.2250">
    <property type="match status" value="1"/>
</dbReference>
<feature type="chain" id="PRO_5029534108" description="Cathepsin propeptide inhibitor domain-containing protein" evidence="1">
    <location>
        <begin position="17"/>
        <end position="81"/>
    </location>
</feature>
<dbReference type="SUPFAM" id="SSF54001">
    <property type="entry name" value="Cysteine proteinases"/>
    <property type="match status" value="1"/>
</dbReference>
<dbReference type="InterPro" id="IPR038765">
    <property type="entry name" value="Papain-like_cys_pep_sf"/>
</dbReference>
<feature type="domain" description="Cathepsin propeptide inhibitor" evidence="2">
    <location>
        <begin position="27"/>
        <end position="68"/>
    </location>
</feature>
<sequence>MKRLAFALLFAQQCLADSFADRADREFVNFKKKFNVQYTPSEEDYRRQVFHDNFKWIEEQNARGHPHVSVACFHHSDDACV</sequence>
<dbReference type="AlphaFoldDB" id="A0A7J6P667"/>